<accession>A0A5K3ER77</accession>
<dbReference type="PANTHER" id="PTHR11506:SF35">
    <property type="entry name" value="LYSOSOME-ASSOCIATED MEMBRANE GLYCOPROTEIN 5"/>
    <property type="match status" value="1"/>
</dbReference>
<keyword evidence="4 7" id="KW-1133">Transmembrane helix</keyword>
<keyword evidence="6" id="KW-0325">Glycoprotein</keyword>
<sequence>MCFWMNLGNVFRIQTLLLTLLQCMVAQDFQAKESNIRFEVSDLRNLTCLVIEVSSNLTFYIINEESNTSYTIDSMHRGSGNCSLRNGSFVNMFLTKGYILQWFWIFTPEPFMEMFGLGFNTVGAEEYLLHGTYSLTKLTVYKYGTDELYSANLSASSGHTKEPYQDTVTRVGNYYRCMSGWNVKLSGRMYNATLQISSLRFQAFPDTPAANFSGQAVTCYGDQEHTPIGLRGVLVFVCVGVVLVILIYICIRISTLPSPLFQ</sequence>
<dbReference type="GO" id="GO:0031902">
    <property type="term" value="C:late endosome membrane"/>
    <property type="evidence" value="ECO:0007669"/>
    <property type="project" value="TreeGrafter"/>
</dbReference>
<keyword evidence="3 8" id="KW-0732">Signal</keyword>
<dbReference type="GO" id="GO:0072594">
    <property type="term" value="P:establishment of protein localization to organelle"/>
    <property type="evidence" value="ECO:0007669"/>
    <property type="project" value="TreeGrafter"/>
</dbReference>
<dbReference type="PANTHER" id="PTHR11506">
    <property type="entry name" value="LYSOSOME-ASSOCIATED MEMBRANE GLYCOPROTEIN"/>
    <property type="match status" value="1"/>
</dbReference>
<evidence type="ECO:0000256" key="2">
    <source>
        <dbReference type="ARBA" id="ARBA00022692"/>
    </source>
</evidence>
<evidence type="ECO:0000256" key="4">
    <source>
        <dbReference type="ARBA" id="ARBA00022989"/>
    </source>
</evidence>
<feature type="signal peptide" evidence="8">
    <location>
        <begin position="1"/>
        <end position="26"/>
    </location>
</feature>
<evidence type="ECO:0000256" key="6">
    <source>
        <dbReference type="ARBA" id="ARBA00023180"/>
    </source>
</evidence>
<evidence type="ECO:0000256" key="1">
    <source>
        <dbReference type="ARBA" id="ARBA00004251"/>
    </source>
</evidence>
<dbReference type="AlphaFoldDB" id="A0A5K3ER77"/>
<keyword evidence="2 7" id="KW-0812">Transmembrane</keyword>
<proteinExistence type="predicted"/>
<dbReference type="GO" id="GO:0005765">
    <property type="term" value="C:lysosomal membrane"/>
    <property type="evidence" value="ECO:0007669"/>
    <property type="project" value="TreeGrafter"/>
</dbReference>
<evidence type="ECO:0000256" key="8">
    <source>
        <dbReference type="SAM" id="SignalP"/>
    </source>
</evidence>
<keyword evidence="5 7" id="KW-0472">Membrane</keyword>
<dbReference type="Gene3D" id="2.40.160.110">
    <property type="match status" value="1"/>
</dbReference>
<dbReference type="WBParaSite" id="MCU_002411-RC">
    <property type="protein sequence ID" value="MCU_002411-RC"/>
    <property type="gene ID" value="MCU_002411"/>
</dbReference>
<evidence type="ECO:0000313" key="9">
    <source>
        <dbReference type="WBParaSite" id="MCU_002411-RC"/>
    </source>
</evidence>
<dbReference type="GO" id="GO:0005886">
    <property type="term" value="C:plasma membrane"/>
    <property type="evidence" value="ECO:0007669"/>
    <property type="project" value="TreeGrafter"/>
</dbReference>
<name>A0A5K3ER77_MESCO</name>
<reference evidence="9" key="1">
    <citation type="submission" date="2019-11" db="UniProtKB">
        <authorList>
            <consortium name="WormBaseParasite"/>
        </authorList>
    </citation>
    <scope>IDENTIFICATION</scope>
</reference>
<protein>
    <submittedName>
        <fullName evidence="9">Lysosome-associated membrane glycoprotein 5</fullName>
    </submittedName>
</protein>
<evidence type="ECO:0000256" key="3">
    <source>
        <dbReference type="ARBA" id="ARBA00022729"/>
    </source>
</evidence>
<feature type="chain" id="PRO_5024328218" evidence="8">
    <location>
        <begin position="27"/>
        <end position="262"/>
    </location>
</feature>
<organism evidence="9">
    <name type="scientific">Mesocestoides corti</name>
    <name type="common">Flatworm</name>
    <dbReference type="NCBI Taxonomy" id="53468"/>
    <lineage>
        <taxon>Eukaryota</taxon>
        <taxon>Metazoa</taxon>
        <taxon>Spiralia</taxon>
        <taxon>Lophotrochozoa</taxon>
        <taxon>Platyhelminthes</taxon>
        <taxon>Cestoda</taxon>
        <taxon>Eucestoda</taxon>
        <taxon>Cyclophyllidea</taxon>
        <taxon>Mesocestoididae</taxon>
        <taxon>Mesocestoides</taxon>
    </lineage>
</organism>
<comment type="subcellular location">
    <subcellularLocation>
        <location evidence="1">Cell membrane</location>
        <topology evidence="1">Single-pass type I membrane protein</topology>
    </subcellularLocation>
</comment>
<evidence type="ECO:0000256" key="5">
    <source>
        <dbReference type="ARBA" id="ARBA00023136"/>
    </source>
</evidence>
<feature type="transmembrane region" description="Helical" evidence="7">
    <location>
        <begin position="228"/>
        <end position="251"/>
    </location>
</feature>
<dbReference type="InterPro" id="IPR002000">
    <property type="entry name" value="Lysosome-assoc_membr_glycop"/>
</dbReference>
<evidence type="ECO:0000256" key="7">
    <source>
        <dbReference type="SAM" id="Phobius"/>
    </source>
</evidence>